<organism evidence="5 6">
    <name type="scientific">Spectribacter hydrogenoxidans</name>
    <dbReference type="NCBI Taxonomy" id="3075608"/>
    <lineage>
        <taxon>Bacteria</taxon>
        <taxon>Pseudomonadati</taxon>
        <taxon>Pseudomonadota</taxon>
        <taxon>Gammaproteobacteria</taxon>
        <taxon>Salinisphaerales</taxon>
        <taxon>Salinisphaeraceae</taxon>
        <taxon>Spectribacter</taxon>
    </lineage>
</organism>
<accession>A0ABU3C3W8</accession>
<evidence type="ECO:0000313" key="6">
    <source>
        <dbReference type="Proteomes" id="UP001251857"/>
    </source>
</evidence>
<dbReference type="Proteomes" id="UP001251857">
    <property type="component" value="Unassembled WGS sequence"/>
</dbReference>
<keyword evidence="3" id="KW-0663">Pyridoxal phosphate</keyword>
<comment type="cofactor">
    <cofactor evidence="1">
        <name>pyridoxal 5'-phosphate</name>
        <dbReference type="ChEBI" id="CHEBI:597326"/>
    </cofactor>
</comment>
<comment type="similarity">
    <text evidence="2">Belongs to the class-V pyridoxal-phosphate-dependent aminotransferase family.</text>
</comment>
<evidence type="ECO:0000256" key="2">
    <source>
        <dbReference type="ARBA" id="ARBA00009236"/>
    </source>
</evidence>
<keyword evidence="5" id="KW-0808">Transferase</keyword>
<dbReference type="PANTHER" id="PTHR21152:SF40">
    <property type="entry name" value="ALANINE--GLYOXYLATE AMINOTRANSFERASE"/>
    <property type="match status" value="1"/>
</dbReference>
<evidence type="ECO:0000256" key="1">
    <source>
        <dbReference type="ARBA" id="ARBA00001933"/>
    </source>
</evidence>
<reference evidence="5 6" key="1">
    <citation type="submission" date="2023-09" db="EMBL/GenBank/DDBJ databases">
        <authorList>
            <person name="Rey-Velasco X."/>
        </authorList>
    </citation>
    <scope>NUCLEOTIDE SEQUENCE [LARGE SCALE GENOMIC DNA]</scope>
    <source>
        <strain evidence="5 6">W335</strain>
    </source>
</reference>
<evidence type="ECO:0000259" key="4">
    <source>
        <dbReference type="Pfam" id="PF00266"/>
    </source>
</evidence>
<dbReference type="CDD" id="cd06451">
    <property type="entry name" value="AGAT_like"/>
    <property type="match status" value="1"/>
</dbReference>
<dbReference type="SUPFAM" id="SSF53383">
    <property type="entry name" value="PLP-dependent transferases"/>
    <property type="match status" value="1"/>
</dbReference>
<evidence type="ECO:0000313" key="5">
    <source>
        <dbReference type="EMBL" id="MDT0636240.1"/>
    </source>
</evidence>
<name>A0ABU3C3W8_9GAMM</name>
<dbReference type="Pfam" id="PF00266">
    <property type="entry name" value="Aminotran_5"/>
    <property type="match status" value="1"/>
</dbReference>
<dbReference type="InterPro" id="IPR015421">
    <property type="entry name" value="PyrdxlP-dep_Trfase_major"/>
</dbReference>
<dbReference type="InterPro" id="IPR015424">
    <property type="entry name" value="PyrdxlP-dep_Trfase"/>
</dbReference>
<dbReference type="RefSeq" id="WP_311654135.1">
    <property type="nucleotide sequence ID" value="NZ_JAVRIB010000022.1"/>
</dbReference>
<dbReference type="PANTHER" id="PTHR21152">
    <property type="entry name" value="AMINOTRANSFERASE CLASS V"/>
    <property type="match status" value="1"/>
</dbReference>
<comment type="caution">
    <text evidence="5">The sequence shown here is derived from an EMBL/GenBank/DDBJ whole genome shotgun (WGS) entry which is preliminary data.</text>
</comment>
<keyword evidence="5" id="KW-0032">Aminotransferase</keyword>
<protein>
    <submittedName>
        <fullName evidence="5">Alanine--glyoxylate aminotransferase family protein</fullName>
    </submittedName>
</protein>
<dbReference type="EMBL" id="JAVRIB010000022">
    <property type="protein sequence ID" value="MDT0636240.1"/>
    <property type="molecule type" value="Genomic_DNA"/>
</dbReference>
<dbReference type="Gene3D" id="3.90.1150.10">
    <property type="entry name" value="Aspartate Aminotransferase, domain 1"/>
    <property type="match status" value="1"/>
</dbReference>
<dbReference type="PIRSF" id="PIRSF000524">
    <property type="entry name" value="SPT"/>
    <property type="match status" value="1"/>
</dbReference>
<evidence type="ECO:0000256" key="3">
    <source>
        <dbReference type="ARBA" id="ARBA00022898"/>
    </source>
</evidence>
<sequence>MTLTSFQPPKRLLMGPGPSDVHDRVLAAMGRTTIGHLDPEFIRLMDQIKAHLRAVFFTDNDLTMPISGPATAGQEATIVNLLEPGDKVVVCVNGVFGGRLAEMARRAGAEVTTVDQDWGRAVDPEALRAELKRVGPVKLVAFVHAETSTGALSDGETLAKIAHEAGAMVLMDTVTSLAGVPVRIDDWGIDACYSGTQKCLSCPPGLSPVTFSKRAQDVMNERQAPVQSWFLDLSLLTGYWSGGAQRAYHHTAPVNALYGLHESLVMILEEGLESVWARHRRCHEGLVAGLEAMGLTMAVPAAERVPELNAVRVPEGVDEAGVRRRLLEDHGIEIGAGLGPLAGKIWRIGLMGQSSRPENVARCLAALETVLQQSGYQVRPGEATAAAEAVAG</sequence>
<dbReference type="InterPro" id="IPR000192">
    <property type="entry name" value="Aminotrans_V_dom"/>
</dbReference>
<dbReference type="Gene3D" id="3.40.640.10">
    <property type="entry name" value="Type I PLP-dependent aspartate aminotransferase-like (Major domain)"/>
    <property type="match status" value="1"/>
</dbReference>
<keyword evidence="6" id="KW-1185">Reference proteome</keyword>
<dbReference type="InterPro" id="IPR015422">
    <property type="entry name" value="PyrdxlP-dep_Trfase_small"/>
</dbReference>
<proteinExistence type="inferred from homology"/>
<feature type="domain" description="Aminotransferase class V" evidence="4">
    <location>
        <begin position="29"/>
        <end position="337"/>
    </location>
</feature>
<dbReference type="InterPro" id="IPR024169">
    <property type="entry name" value="SP_NH2Trfase/AEP_transaminase"/>
</dbReference>
<gene>
    <name evidence="5" type="ORF">RM532_14905</name>
</gene>
<dbReference type="GO" id="GO:0008483">
    <property type="term" value="F:transaminase activity"/>
    <property type="evidence" value="ECO:0007669"/>
    <property type="project" value="UniProtKB-KW"/>
</dbReference>